<evidence type="ECO:0000313" key="4">
    <source>
        <dbReference type="Proteomes" id="UP000026915"/>
    </source>
</evidence>
<feature type="domain" description="F-box" evidence="1">
    <location>
        <begin position="25"/>
        <end position="57"/>
    </location>
</feature>
<dbReference type="InterPro" id="IPR055290">
    <property type="entry name" value="At3g26010-like"/>
</dbReference>
<feature type="domain" description="F-box associated beta-propeller type 3" evidence="2">
    <location>
        <begin position="113"/>
        <end position="329"/>
    </location>
</feature>
<dbReference type="Pfam" id="PF00646">
    <property type="entry name" value="F-box"/>
    <property type="match status" value="1"/>
</dbReference>
<evidence type="ECO:0000259" key="2">
    <source>
        <dbReference type="Pfam" id="PF08268"/>
    </source>
</evidence>
<dbReference type="OMA" id="GLVCCVD"/>
<sequence>MEIICRETKDMDSVEIIKSQHCPYLPQDPMFEILTRVSLETLERCRLVNKEWNHVTYEPSFMKLYCKRNGILSGFFIQCLGLKLYTAFASQGNPFQDRSLSLDMLPVLAIVRAVSNQGLVYCESLRSRFHYVCKPTTGEWVKIPNPKTRFTTYRNAMVVLHSRPLHYKVVRLSEPKDASRGCTIICEIFDSEKGAWKRLENIKSSGFVLLSEAPPVFASGAFHWFTFSQQIFAFDINSEKWELIDLPENFTDETTFYLKKALVQYEGKLALLRYAMDVDKVEIWVMENYSRRTWKLAREIVNSAYEDTIVHLYRSDVAVVINYKDLVWYDLNNGTSTTTKGSHIFFSRNVYPFESDYEPMF</sequence>
<protein>
    <submittedName>
        <fullName evidence="3">F-box associated ubiquitination effector family protein</fullName>
    </submittedName>
</protein>
<gene>
    <name evidence="3" type="ORF">TCM_029110</name>
</gene>
<dbReference type="InterPro" id="IPR013187">
    <property type="entry name" value="F-box-assoc_dom_typ3"/>
</dbReference>
<keyword evidence="4" id="KW-1185">Reference proteome</keyword>
<dbReference type="Gene3D" id="1.20.1280.50">
    <property type="match status" value="1"/>
</dbReference>
<dbReference type="EMBL" id="CM001884">
    <property type="protein sequence ID" value="EOY27214.1"/>
    <property type="molecule type" value="Genomic_DNA"/>
</dbReference>
<dbReference type="InterPro" id="IPR036047">
    <property type="entry name" value="F-box-like_dom_sf"/>
</dbReference>
<proteinExistence type="predicted"/>
<dbReference type="InterPro" id="IPR017451">
    <property type="entry name" value="F-box-assoc_interact_dom"/>
</dbReference>
<dbReference type="PANTHER" id="PTHR35546:SF16">
    <property type="entry name" value="F-BOX ASSOCIATED UBIQUITINATION EFFECTOR FAMILY PROTEIN-RELATED"/>
    <property type="match status" value="1"/>
</dbReference>
<accession>A0A061GJI1</accession>
<dbReference type="InParanoid" id="A0A061GJI1"/>
<name>A0A061GJI1_THECC</name>
<dbReference type="Proteomes" id="UP000026915">
    <property type="component" value="Chromosome 6"/>
</dbReference>
<dbReference type="NCBIfam" id="TIGR01640">
    <property type="entry name" value="F_box_assoc_1"/>
    <property type="match status" value="1"/>
</dbReference>
<evidence type="ECO:0000259" key="1">
    <source>
        <dbReference type="Pfam" id="PF00646"/>
    </source>
</evidence>
<evidence type="ECO:0000313" key="3">
    <source>
        <dbReference type="EMBL" id="EOY27214.1"/>
    </source>
</evidence>
<dbReference type="AlphaFoldDB" id="A0A061GJI1"/>
<dbReference type="HOGENOM" id="CLU_061665_0_0_1"/>
<dbReference type="Pfam" id="PF08268">
    <property type="entry name" value="FBA_3"/>
    <property type="match status" value="1"/>
</dbReference>
<dbReference type="InterPro" id="IPR001810">
    <property type="entry name" value="F-box_dom"/>
</dbReference>
<organism evidence="3 4">
    <name type="scientific">Theobroma cacao</name>
    <name type="common">Cacao</name>
    <name type="synonym">Cocoa</name>
    <dbReference type="NCBI Taxonomy" id="3641"/>
    <lineage>
        <taxon>Eukaryota</taxon>
        <taxon>Viridiplantae</taxon>
        <taxon>Streptophyta</taxon>
        <taxon>Embryophyta</taxon>
        <taxon>Tracheophyta</taxon>
        <taxon>Spermatophyta</taxon>
        <taxon>Magnoliopsida</taxon>
        <taxon>eudicotyledons</taxon>
        <taxon>Gunneridae</taxon>
        <taxon>Pentapetalae</taxon>
        <taxon>rosids</taxon>
        <taxon>malvids</taxon>
        <taxon>Malvales</taxon>
        <taxon>Malvaceae</taxon>
        <taxon>Byttnerioideae</taxon>
        <taxon>Theobroma</taxon>
    </lineage>
</organism>
<dbReference type="Gramene" id="EOY27214">
    <property type="protein sequence ID" value="EOY27214"/>
    <property type="gene ID" value="TCM_029110"/>
</dbReference>
<dbReference type="SUPFAM" id="SSF81383">
    <property type="entry name" value="F-box domain"/>
    <property type="match status" value="1"/>
</dbReference>
<dbReference type="eggNOG" id="ENOG502S089">
    <property type="taxonomic scope" value="Eukaryota"/>
</dbReference>
<reference evidence="3 4" key="1">
    <citation type="journal article" date="2013" name="Genome Biol.">
        <title>The genome sequence of the most widely cultivated cacao type and its use to identify candidate genes regulating pod color.</title>
        <authorList>
            <person name="Motamayor J.C."/>
            <person name="Mockaitis K."/>
            <person name="Schmutz J."/>
            <person name="Haiminen N."/>
            <person name="Iii D.L."/>
            <person name="Cornejo O."/>
            <person name="Findley S.D."/>
            <person name="Zheng P."/>
            <person name="Utro F."/>
            <person name="Royaert S."/>
            <person name="Saski C."/>
            <person name="Jenkins J."/>
            <person name="Podicheti R."/>
            <person name="Zhao M."/>
            <person name="Scheffler B.E."/>
            <person name="Stack J.C."/>
            <person name="Feltus F.A."/>
            <person name="Mustiga G.M."/>
            <person name="Amores F."/>
            <person name="Phillips W."/>
            <person name="Marelli J.P."/>
            <person name="May G.D."/>
            <person name="Shapiro H."/>
            <person name="Ma J."/>
            <person name="Bustamante C.D."/>
            <person name="Schnell R.J."/>
            <person name="Main D."/>
            <person name="Gilbert D."/>
            <person name="Parida L."/>
            <person name="Kuhn D.N."/>
        </authorList>
    </citation>
    <scope>NUCLEOTIDE SEQUENCE [LARGE SCALE GENOMIC DNA]</scope>
    <source>
        <strain evidence="4">cv. Matina 1-6</strain>
    </source>
</reference>
<dbReference type="PANTHER" id="PTHR35546">
    <property type="entry name" value="F-BOX PROTEIN INTERACTION DOMAIN PROTEIN-RELATED"/>
    <property type="match status" value="1"/>
</dbReference>